<keyword evidence="4" id="KW-1185">Reference proteome</keyword>
<feature type="domain" description="PPM-type phosphatase" evidence="2">
    <location>
        <begin position="37"/>
        <end position="391"/>
    </location>
</feature>
<dbReference type="Gene3D" id="3.40.50.720">
    <property type="entry name" value="NAD(P)-binding Rossmann-like Domain"/>
    <property type="match status" value="1"/>
</dbReference>
<dbReference type="GO" id="GO:0050661">
    <property type="term" value="F:NADP binding"/>
    <property type="evidence" value="ECO:0007669"/>
    <property type="project" value="InterPro"/>
</dbReference>
<dbReference type="EMBL" id="GL833120">
    <property type="protein sequence ID" value="EGB13069.1"/>
    <property type="molecule type" value="Genomic_DNA"/>
</dbReference>
<protein>
    <recommendedName>
        <fullName evidence="2">PPM-type phosphatase domain-containing protein</fullName>
    </recommendedName>
</protein>
<dbReference type="RefSeq" id="XP_009032671.1">
    <property type="nucleotide sequence ID" value="XM_009034423.1"/>
</dbReference>
<dbReference type="GO" id="GO:0051287">
    <property type="term" value="F:NAD binding"/>
    <property type="evidence" value="ECO:0007669"/>
    <property type="project" value="InterPro"/>
</dbReference>
<reference evidence="3 4" key="1">
    <citation type="journal article" date="2011" name="Proc. Natl. Acad. Sci. U.S.A.">
        <title>Niche of harmful alga Aureococcus anophagefferens revealed through ecogenomics.</title>
        <authorList>
            <person name="Gobler C.J."/>
            <person name="Berry D.L."/>
            <person name="Dyhrman S.T."/>
            <person name="Wilhelm S.W."/>
            <person name="Salamov A."/>
            <person name="Lobanov A.V."/>
            <person name="Zhang Y."/>
            <person name="Collier J.L."/>
            <person name="Wurch L.L."/>
            <person name="Kustka A.B."/>
            <person name="Dill B.D."/>
            <person name="Shah M."/>
            <person name="VerBerkmoes N.C."/>
            <person name="Kuo A."/>
            <person name="Terry A."/>
            <person name="Pangilinan J."/>
            <person name="Lindquist E.A."/>
            <person name="Lucas S."/>
            <person name="Paulsen I.T."/>
            <person name="Hattenrath-Lehmann T.K."/>
            <person name="Talmage S.C."/>
            <person name="Walker E.A."/>
            <person name="Koch F."/>
            <person name="Burson A.M."/>
            <person name="Marcoval M.A."/>
            <person name="Tang Y.Z."/>
            <person name="Lecleir G.R."/>
            <person name="Coyne K.J."/>
            <person name="Berg G.M."/>
            <person name="Bertrand E.M."/>
            <person name="Saito M.A."/>
            <person name="Gladyshev V.N."/>
            <person name="Grigoriev I.V."/>
        </authorList>
    </citation>
    <scope>NUCLEOTIDE SEQUENCE [LARGE SCALE GENOMIC DNA]</scope>
    <source>
        <strain evidence="4">CCMP 1984</strain>
    </source>
</reference>
<dbReference type="Proteomes" id="UP000002729">
    <property type="component" value="Unassembled WGS sequence"/>
</dbReference>
<dbReference type="InterPro" id="IPR036457">
    <property type="entry name" value="PPM-type-like_dom_sf"/>
</dbReference>
<dbReference type="AlphaFoldDB" id="F0XVX1"/>
<dbReference type="Pfam" id="PF14833">
    <property type="entry name" value="NAD_binding_11"/>
    <property type="match status" value="1"/>
</dbReference>
<accession>F0XVX1</accession>
<dbReference type="Pfam" id="PF00481">
    <property type="entry name" value="PP2C"/>
    <property type="match status" value="2"/>
</dbReference>
<evidence type="ECO:0000259" key="2">
    <source>
        <dbReference type="PROSITE" id="PS51746"/>
    </source>
</evidence>
<dbReference type="SUPFAM" id="SSF51735">
    <property type="entry name" value="NAD(P)-binding Rossmann-fold domains"/>
    <property type="match status" value="1"/>
</dbReference>
<dbReference type="OrthoDB" id="10264738at2759"/>
<feature type="region of interest" description="Disordered" evidence="1">
    <location>
        <begin position="1"/>
        <end position="26"/>
    </location>
</feature>
<dbReference type="SUPFAM" id="SSF48179">
    <property type="entry name" value="6-phosphogluconate dehydrogenase C-terminal domain-like"/>
    <property type="match status" value="1"/>
</dbReference>
<dbReference type="InParanoid" id="F0XVX1"/>
<dbReference type="SUPFAM" id="SSF81606">
    <property type="entry name" value="PP2C-like"/>
    <property type="match status" value="1"/>
</dbReference>
<dbReference type="InterPro" id="IPR036291">
    <property type="entry name" value="NAD(P)-bd_dom_sf"/>
</dbReference>
<dbReference type="InterPro" id="IPR029154">
    <property type="entry name" value="HIBADH-like_NADP-bd"/>
</dbReference>
<dbReference type="CDD" id="cd00143">
    <property type="entry name" value="PP2Cc"/>
    <property type="match status" value="1"/>
</dbReference>
<organism evidence="4">
    <name type="scientific">Aureococcus anophagefferens</name>
    <name type="common">Harmful bloom alga</name>
    <dbReference type="NCBI Taxonomy" id="44056"/>
    <lineage>
        <taxon>Eukaryota</taxon>
        <taxon>Sar</taxon>
        <taxon>Stramenopiles</taxon>
        <taxon>Ochrophyta</taxon>
        <taxon>Pelagophyceae</taxon>
        <taxon>Pelagomonadales</taxon>
        <taxon>Pelagomonadaceae</taxon>
        <taxon>Aureococcus</taxon>
    </lineage>
</organism>
<evidence type="ECO:0000313" key="4">
    <source>
        <dbReference type="Proteomes" id="UP000002729"/>
    </source>
</evidence>
<dbReference type="InterPro" id="IPR013328">
    <property type="entry name" value="6PGD_dom2"/>
</dbReference>
<proteinExistence type="predicted"/>
<gene>
    <name evidence="3" type="ORF">AURANDRAFT_60663</name>
</gene>
<dbReference type="InterPro" id="IPR001932">
    <property type="entry name" value="PPM-type_phosphatase-like_dom"/>
</dbReference>
<dbReference type="KEGG" id="aaf:AURANDRAFT_60663"/>
<dbReference type="SMART" id="SM00332">
    <property type="entry name" value="PP2Cc"/>
    <property type="match status" value="1"/>
</dbReference>
<name>F0XVX1_AURAN</name>
<dbReference type="PROSITE" id="PS51746">
    <property type="entry name" value="PPM_2"/>
    <property type="match status" value="1"/>
</dbReference>
<evidence type="ECO:0000313" key="3">
    <source>
        <dbReference type="EMBL" id="EGB13069.1"/>
    </source>
</evidence>
<dbReference type="eggNOG" id="KOG0409">
    <property type="taxonomic scope" value="Eukaryota"/>
</dbReference>
<dbReference type="PANTHER" id="PTHR43060">
    <property type="entry name" value="3-HYDROXYISOBUTYRATE DEHYDROGENASE-LIKE 1, MITOCHONDRIAL-RELATED"/>
    <property type="match status" value="1"/>
</dbReference>
<dbReference type="Gene3D" id="1.10.1040.10">
    <property type="entry name" value="N-(1-d-carboxylethyl)-l-norvaline Dehydrogenase, domain 2"/>
    <property type="match status" value="1"/>
</dbReference>
<dbReference type="InterPro" id="IPR008927">
    <property type="entry name" value="6-PGluconate_DH-like_C_sf"/>
</dbReference>
<dbReference type="Pfam" id="PF03446">
    <property type="entry name" value="NAD_binding_2"/>
    <property type="match status" value="1"/>
</dbReference>
<sequence length="719" mass="73854">MEAAAPSPTDAPEPAAKRQKVDASALPTLKPWKTNVSVAVASHAGKRAAMEDAHCVVHADQFAALIAEAGGDVPAGARVALYGVLDGHNGKRVAELCCRRLPAHVARELALLLRQQARQPAKAASDKAPVHCWHSKKRVEAALRRACARVEADAAASGFDAEGCCCVAALLVQDECHVLNLGDSRAVLVRRGDEALESRDRCGDGDVGGPPGASAAHRSKFPWELGAHDGFPAPPPARALALTTDHRASAPGERRRIVDAGGAVDAGGRAAGMMEVSRTFGDAAIKRLCGRPQADATKNAISAEPDVRVKLTLDSARDELLFLACDGLWTRFNPVDAATFLRTRLLADFAYSADGNRRAWGDLDKAARALVDDAVTHRHCTDNVSVVALRFSPRDDAAITSAPSEVFPRQLDRSSMAAPSLRVAWVGLGNMGSPLAGRVANYVAGQGGTMAVFDLAAQARSAFVAAHGGVAAASVAEACADASVVFLCLPTSAHSKTAALEADASLAAGATVVDVTSGDPEESKAIAAALGRSAYVDLAVSGGPAGAAAGTVSVMVGGAAADVAAVEPLASQFAGKFVHLGGVGAGHAVKAVNNTLNSLHLAAAGEGLVALKKGYGVDPARALAAINAGSGKSLQTEVRLPKEVLTGDFDYGFAVALMKKDVGIGAALVRRHCAGAVALPSVEETLVGAVDRLGPDFDYTGIVKHIEENNGVDLRSAQE</sequence>
<dbReference type="eggNOG" id="KOG0698">
    <property type="taxonomic scope" value="Eukaryota"/>
</dbReference>
<dbReference type="Gene3D" id="3.60.40.10">
    <property type="entry name" value="PPM-type phosphatase domain"/>
    <property type="match status" value="1"/>
</dbReference>
<dbReference type="GeneID" id="20223106"/>
<evidence type="ECO:0000256" key="1">
    <source>
        <dbReference type="SAM" id="MobiDB-lite"/>
    </source>
</evidence>
<dbReference type="PANTHER" id="PTHR43060:SF15">
    <property type="entry name" value="3-HYDROXYISOBUTYRATE DEHYDROGENASE-LIKE 1, MITOCHONDRIAL-RELATED"/>
    <property type="match status" value="1"/>
</dbReference>
<dbReference type="InterPro" id="IPR006115">
    <property type="entry name" value="6PGDH_NADP-bd"/>
</dbReference>